<evidence type="ECO:0000313" key="1">
    <source>
        <dbReference type="EMBL" id="EMB23324.1"/>
    </source>
</evidence>
<dbReference type="RefSeq" id="WP_002690731.1">
    <property type="nucleotide sequence ID" value="NZ_CM001797.1"/>
</dbReference>
<dbReference type="HOGENOM" id="CLU_1189487_0_0_12"/>
<dbReference type="AlphaFoldDB" id="A0A0F6MPV5"/>
<sequence>MVNVFFNSIKLLFPRSRAFELVKDTSKKKLIKAIAVLPEDIRVEMEKVYFDLFPETSRAIDDWEKVFAVVFSSKELEKQRGVLAALWKMNKGGQSLCFLQNILKNIDERILIAENLPISNPRQRSVTHVAVCRNKIMCCKNKKAVCGYRIGDDNFVPSVLRNDVSEVYSIKNDPRFWVYCFFVCKKIVRNLEGKILYIEKLEIKKEFRNYIEYLILKIKPVHSVAVLFIEWID</sequence>
<dbReference type="Proteomes" id="UP000011701">
    <property type="component" value="Chromosome"/>
</dbReference>
<accession>A0A0F6MPV5</accession>
<organism evidence="1">
    <name type="scientific">Treponema denticola OTK</name>
    <dbReference type="NCBI Taxonomy" id="999434"/>
    <lineage>
        <taxon>Bacteria</taxon>
        <taxon>Pseudomonadati</taxon>
        <taxon>Spirochaetota</taxon>
        <taxon>Spirochaetia</taxon>
        <taxon>Spirochaetales</taxon>
        <taxon>Treponemataceae</taxon>
        <taxon>Treponema</taxon>
    </lineage>
</organism>
<dbReference type="EMBL" id="AGDY01000004">
    <property type="protein sequence ID" value="EMB23324.1"/>
    <property type="molecule type" value="Genomic_DNA"/>
</dbReference>
<comment type="caution">
    <text evidence="1">The sequence shown here is derived from an EMBL/GenBank/DDBJ whole genome shotgun (WGS) entry which is preliminary data.</text>
</comment>
<proteinExistence type="predicted"/>
<name>A0A0F6MPV5_TREDN</name>
<reference evidence="1" key="1">
    <citation type="submission" date="2012-01" db="EMBL/GenBank/DDBJ databases">
        <title>The Genome Sequence of Treponema denticola OTK.</title>
        <authorList>
            <consortium name="The Broad Institute Genome Sequencing Platform"/>
            <person name="Earl A."/>
            <person name="Ward D."/>
            <person name="Feldgarden M."/>
            <person name="Gevers D."/>
            <person name="Blanton J.M."/>
            <person name="Fenno C.J."/>
            <person name="Baranova O.V."/>
            <person name="Mathney J."/>
            <person name="Dewhirst F.E."/>
            <person name="Izard J."/>
            <person name="Young S.K."/>
            <person name="Zeng Q."/>
            <person name="Gargeya S."/>
            <person name="Fitzgerald M."/>
            <person name="Haas B."/>
            <person name="Abouelleil A."/>
            <person name="Alvarado L."/>
            <person name="Arachchi H.M."/>
            <person name="Berlin A."/>
            <person name="Chapman S.B."/>
            <person name="Gearin G."/>
            <person name="Goldberg J."/>
            <person name="Griggs A."/>
            <person name="Gujja S."/>
            <person name="Hansen M."/>
            <person name="Heiman D."/>
            <person name="Howarth C."/>
            <person name="Larimer J."/>
            <person name="Lui A."/>
            <person name="MacDonald P.J.P."/>
            <person name="McCowen C."/>
            <person name="Montmayeur A."/>
            <person name="Murphy C."/>
            <person name="Neiman D."/>
            <person name="Pearson M."/>
            <person name="Priest M."/>
            <person name="Roberts A."/>
            <person name="Saif S."/>
            <person name="Shea T."/>
            <person name="Sisk P."/>
            <person name="Stolte C."/>
            <person name="Sykes S."/>
            <person name="Wortman J."/>
            <person name="Nusbaum C."/>
            <person name="Birren B."/>
        </authorList>
    </citation>
    <scope>NUCLEOTIDE SEQUENCE [LARGE SCALE GENOMIC DNA]</scope>
    <source>
        <strain evidence="1">OTK</strain>
    </source>
</reference>
<gene>
    <name evidence="1" type="ORF">HMPREF9723_00462</name>
</gene>
<protein>
    <submittedName>
        <fullName evidence="1">Uncharacterized protein</fullName>
    </submittedName>
</protein>
<dbReference type="PATRIC" id="fig|999434.4.peg.483"/>